<dbReference type="EMBL" id="CP151514">
    <property type="protein sequence ID" value="WZN66275.1"/>
    <property type="molecule type" value="Genomic_DNA"/>
</dbReference>
<dbReference type="Proteomes" id="UP001472866">
    <property type="component" value="Chromosome 14"/>
</dbReference>
<dbReference type="InterPro" id="IPR014710">
    <property type="entry name" value="RmlC-like_jellyroll"/>
</dbReference>
<feature type="compositionally biased region" description="Basic and acidic residues" evidence="2">
    <location>
        <begin position="1512"/>
        <end position="1521"/>
    </location>
</feature>
<accession>A0AAX4PKR8</accession>
<feature type="compositionally biased region" description="Acidic residues" evidence="2">
    <location>
        <begin position="1500"/>
        <end position="1511"/>
    </location>
</feature>
<evidence type="ECO:0000313" key="5">
    <source>
        <dbReference type="Proteomes" id="UP001472866"/>
    </source>
</evidence>
<feature type="domain" description="Cyclic nucleotide-binding" evidence="3">
    <location>
        <begin position="1202"/>
        <end position="1291"/>
    </location>
</feature>
<feature type="coiled-coil region" evidence="1">
    <location>
        <begin position="780"/>
        <end position="816"/>
    </location>
</feature>
<feature type="region of interest" description="Disordered" evidence="2">
    <location>
        <begin position="1894"/>
        <end position="1914"/>
    </location>
</feature>
<dbReference type="CDD" id="cd00038">
    <property type="entry name" value="CAP_ED"/>
    <property type="match status" value="5"/>
</dbReference>
<dbReference type="InterPro" id="IPR000595">
    <property type="entry name" value="cNMP-bd_dom"/>
</dbReference>
<dbReference type="SUPFAM" id="SSF51206">
    <property type="entry name" value="cAMP-binding domain-like"/>
    <property type="match status" value="7"/>
</dbReference>
<feature type="region of interest" description="Disordered" evidence="2">
    <location>
        <begin position="1494"/>
        <end position="1565"/>
    </location>
</feature>
<name>A0AAX4PKR8_9CHLO</name>
<evidence type="ECO:0000259" key="3">
    <source>
        <dbReference type="PROSITE" id="PS50042"/>
    </source>
</evidence>
<dbReference type="Pfam" id="PF00027">
    <property type="entry name" value="cNMP_binding"/>
    <property type="match status" value="4"/>
</dbReference>
<dbReference type="GO" id="GO:0005952">
    <property type="term" value="C:cAMP-dependent protein kinase complex"/>
    <property type="evidence" value="ECO:0007669"/>
    <property type="project" value="InterPro"/>
</dbReference>
<evidence type="ECO:0000256" key="2">
    <source>
        <dbReference type="SAM" id="MobiDB-lite"/>
    </source>
</evidence>
<dbReference type="SMART" id="SM00100">
    <property type="entry name" value="cNMP"/>
    <property type="match status" value="6"/>
</dbReference>
<dbReference type="Gene3D" id="2.60.120.10">
    <property type="entry name" value="Jelly Rolls"/>
    <property type="match status" value="6"/>
</dbReference>
<dbReference type="GO" id="GO:0004862">
    <property type="term" value="F:cAMP-dependent protein kinase inhibitor activity"/>
    <property type="evidence" value="ECO:0007669"/>
    <property type="project" value="TreeGrafter"/>
</dbReference>
<feature type="region of interest" description="Disordered" evidence="2">
    <location>
        <begin position="1818"/>
        <end position="1878"/>
    </location>
</feature>
<keyword evidence="1" id="KW-0175">Coiled coil</keyword>
<feature type="domain" description="Cyclic nucleotide-binding" evidence="3">
    <location>
        <begin position="465"/>
        <end position="551"/>
    </location>
</feature>
<feature type="domain" description="Cyclic nucleotide-binding" evidence="3">
    <location>
        <begin position="1011"/>
        <end position="1054"/>
    </location>
</feature>
<feature type="compositionally biased region" description="Polar residues" evidence="2">
    <location>
        <begin position="1898"/>
        <end position="1914"/>
    </location>
</feature>
<evidence type="ECO:0000313" key="4">
    <source>
        <dbReference type="EMBL" id="WZN66275.1"/>
    </source>
</evidence>
<dbReference type="GO" id="GO:0034236">
    <property type="term" value="F:protein kinase A catalytic subunit binding"/>
    <property type="evidence" value="ECO:0007669"/>
    <property type="project" value="TreeGrafter"/>
</dbReference>
<protein>
    <recommendedName>
        <fullName evidence="3">Cyclic nucleotide-binding domain-containing protein</fullName>
    </recommendedName>
</protein>
<dbReference type="GO" id="GO:0030552">
    <property type="term" value="F:cAMP binding"/>
    <property type="evidence" value="ECO:0007669"/>
    <property type="project" value="TreeGrafter"/>
</dbReference>
<dbReference type="InterPro" id="IPR018488">
    <property type="entry name" value="cNMP-bd_CS"/>
</dbReference>
<feature type="compositionally biased region" description="Basic and acidic residues" evidence="2">
    <location>
        <begin position="1822"/>
        <end position="1840"/>
    </location>
</feature>
<dbReference type="PANTHER" id="PTHR11635">
    <property type="entry name" value="CAMP-DEPENDENT PROTEIN KINASE REGULATORY CHAIN"/>
    <property type="match status" value="1"/>
</dbReference>
<dbReference type="GO" id="GO:0005829">
    <property type="term" value="C:cytosol"/>
    <property type="evidence" value="ECO:0007669"/>
    <property type="project" value="TreeGrafter"/>
</dbReference>
<proteinExistence type="predicted"/>
<reference evidence="4 5" key="1">
    <citation type="submission" date="2024-03" db="EMBL/GenBank/DDBJ databases">
        <title>Complete genome sequence of the green alga Chloropicon roscoffensis RCC1871.</title>
        <authorList>
            <person name="Lemieux C."/>
            <person name="Pombert J.-F."/>
            <person name="Otis C."/>
            <person name="Turmel M."/>
        </authorList>
    </citation>
    <scope>NUCLEOTIDE SEQUENCE [LARGE SCALE GENOMIC DNA]</scope>
    <source>
        <strain evidence="4 5">RCC1871</strain>
    </source>
</reference>
<feature type="domain" description="Cyclic nucleotide-binding" evidence="3">
    <location>
        <begin position="1360"/>
        <end position="1468"/>
    </location>
</feature>
<keyword evidence="5" id="KW-1185">Reference proteome</keyword>
<evidence type="ECO:0000256" key="1">
    <source>
        <dbReference type="SAM" id="Coils"/>
    </source>
</evidence>
<dbReference type="InterPro" id="IPR050503">
    <property type="entry name" value="cAMP-dep_PK_reg_su-like"/>
</dbReference>
<dbReference type="InterPro" id="IPR018490">
    <property type="entry name" value="cNMP-bd_dom_sf"/>
</dbReference>
<dbReference type="PROSITE" id="PS00889">
    <property type="entry name" value="CNMP_BINDING_2"/>
    <property type="match status" value="1"/>
</dbReference>
<organism evidence="4 5">
    <name type="scientific">Chloropicon roscoffensis</name>
    <dbReference type="NCBI Taxonomy" id="1461544"/>
    <lineage>
        <taxon>Eukaryota</taxon>
        <taxon>Viridiplantae</taxon>
        <taxon>Chlorophyta</taxon>
        <taxon>Chloropicophyceae</taxon>
        <taxon>Chloropicales</taxon>
        <taxon>Chloropicaceae</taxon>
        <taxon>Chloropicon</taxon>
    </lineage>
</organism>
<dbReference type="PANTHER" id="PTHR11635:SF152">
    <property type="entry name" value="CAMP-DEPENDENT PROTEIN KINASE TYPE I REGULATORY SUBUNIT-RELATED"/>
    <property type="match status" value="1"/>
</dbReference>
<feature type="domain" description="Cyclic nucleotide-binding" evidence="3">
    <location>
        <begin position="58"/>
        <end position="148"/>
    </location>
</feature>
<dbReference type="PROSITE" id="PS50042">
    <property type="entry name" value="CNMP_BINDING_3"/>
    <property type="match status" value="6"/>
</dbReference>
<gene>
    <name evidence="4" type="ORF">HKI87_14g78400</name>
</gene>
<feature type="compositionally biased region" description="Acidic residues" evidence="2">
    <location>
        <begin position="1542"/>
        <end position="1556"/>
    </location>
</feature>
<sequence length="1942" mass="218393">MSSTKPVMKQAFPPWIGADETHRLLASADDDFGHQAIQEIVLDEREELLKECQLMSPYWRGFKSSEISLLADKIDLLKLGEGEYLARNREQACFFGVYLKGHAEVKNERKQKIGQLSAGDILGEFTFFGGGFRGADIVTRSRENIVAIFPFQDFISLYLTMPKIASKILYVLGWTGFSRIVQAGNKKNPKEELTATKKQQPKDERKLVLGKAIEKSSLFERDHISMSGSAALDLILPYCVLDRYTLPGHVIFKQKQKSNVVLLVSSGTLEEGTREVGVGEFVGESSLLHENIEWSFRRNELKNKSMGHVIGFKVEDIHELIEQHTAVGLTLYVNIARSWLMRYEKQMQSRDLSQEEIATKGYFFDIGHVVNDEEAAEGNTEALLGAVSASQARAKEKAARLQREKIRKKKKMGRRISMAVADLYSCSDLEKGEKDEDEEQESVLVLKDLDFNADMLHSCLCYSRYLIGFKQRQIDVLSSVLTFAKVRAGETITQSGEFASFVGFIVSGGAEVQQAGEGDTVVRELVAGDVIGEFELFLGGMRAETIVSSSDNTVVAYLTFKQVLDIASRQPMLCIKLLNSLLNAAVSRSRHESYGSDSPTGNLSAKECVKVVESHKTEGLGKLFKPFIDWKTLEDYLSRAKIIRIPKGAKNVTELLLFPNSVYVSEGTIAITIAGMDKEVEISAGFVPDFRLLKSDSIYQLQSARALDPCVVIIFEHRLVKEMRREYPLLALAFQLHLCKLNLESAGHKTETAGAVSKSMRVGEKVMTKTEKLRMESIMAKKHEQHKEELKKQQMKKRLKKKNAKMLKKKQTLSTAVKDAAKVKETEVKQDNLRAQNELVRLLDNIQFHSKCFRQFTPEELQTIGSVMSMQPYKKGEAIIKKGEESSFVVFILKGEASIDIKDKQGKVLSTIYLRVGDILGEMALFEGGVRSADVISSSDETVVGLLEFTGIVMCHSRFPKIGLKLISCFVQSAVSKLRAFHLKQNSKPETYPEDRAIKCTEKVINDSKIFGSLLEPPEVSELCKHMKLVKYKPGEKFILQGRLSKMICIIVHGACLSGSSNSSARIEHKQGYILGADILRPETLIRYYSAFVEKDCLIAVLSYEKFMELNKSFPSLTFKLAARMAQEIVWIENNILRQKIHEEDAQGENESASRFQDWTKAQSSEANESLLKAVEENPKRYRYREDNVVELLRNCQKNSSHFHGFEESEIEFLANKLKVVVLQLDDYIVKEGDDACFVSLILRGTAAVRHKRKLIGGLESGDVLGELSLFDQFSRGADVLVSSSTSTVAIFTFQDLREIHQENPSLGLKVLRIFTNAACNKLRRRCLNNLKPESPTVSPCSNDRLFILLHRCHKKNKGLGEEMDMSSVQYMAERMCLLEYNSGDLILKRGQRASYIYFILQGTTGVRIDGKIVAKRPAGNFIGETAFFQGFKEDGADRDYSERTADVVALNGRVVIAAVSFRQLKELNQRHPLVALLLFSRIGELQVQLLRGQTTVPDKEEEEEEEEEGKEVDAEDKGNEGEGVAGRASNLKGPALGGIREEEEDEDEDEGDGEDGGGAANYARRMSHIRAKLKTRMPEKVAKMANKWRTKTRLRKLEAESANGKDEEIDEVVARRIDAVIARRQSIRDQARRQSQIKLGGSGFLPAMAEAKHKGRELTFTTVELSEMLLKCKSLLDLDLTEFAEPTKEEVLELFEEAIPKMGIIEEERQDILVATFNYERTIRDLETEILMLKEELGVKETDLSNLYTQPHVLEFFETRLERLQKSLGDKIRDWQGERERAEGLRKLLRESKEDLRLRDETVEQLRAEVEQLRRSFGSMSRKEGPRPERVPRHIETLRRSRSQSPGRHRGNGTSLLSPVKGEASANGGRSGHDFHPSMSQRLLLARQRAATAQLTPVTKNRSTGSLGDRPSTQVSLFEQSSGDLLGIKSAGGLSFSFDTL</sequence>
<feature type="domain" description="Cyclic nucleotide-binding" evidence="3">
    <location>
        <begin position="852"/>
        <end position="946"/>
    </location>
</feature>